<reference evidence="1 2" key="1">
    <citation type="journal article" date="2018" name="ISME J.">
        <title>Involvement of Burkholderiaceae and sulfurous volatiles in disease-suppressive soils.</title>
        <authorList>
            <person name="Carrion V.J."/>
            <person name="Cordovez V."/>
            <person name="Tyc O."/>
            <person name="Etalo D.W."/>
            <person name="de Bruijn I."/>
            <person name="de Jager V.C."/>
            <person name="Medema M.H."/>
            <person name="Eberl L."/>
            <person name="Raaijmakers J.M."/>
        </authorList>
    </citation>
    <scope>NUCLEOTIDE SEQUENCE [LARGE SCALE GENOMIC DNA]</scope>
    <source>
        <strain evidence="2">mHSR5</strain>
    </source>
</reference>
<evidence type="ECO:0000313" key="1">
    <source>
        <dbReference type="EMBL" id="AXF24434.1"/>
    </source>
</evidence>
<dbReference type="Proteomes" id="UP000253104">
    <property type="component" value="Chromosome mHSR5_B"/>
</dbReference>
<gene>
    <name evidence="1" type="ORF">CUJ89_29505</name>
</gene>
<dbReference type="RefSeq" id="WP_114180810.1">
    <property type="nucleotide sequence ID" value="NZ_CP024903.1"/>
</dbReference>
<organism evidence="1 2">
    <name type="scientific">Burkholderia pyrrocinia</name>
    <name type="common">Pseudomonas pyrrocinia</name>
    <dbReference type="NCBI Taxonomy" id="60550"/>
    <lineage>
        <taxon>Bacteria</taxon>
        <taxon>Pseudomonadati</taxon>
        <taxon>Pseudomonadota</taxon>
        <taxon>Betaproteobacteria</taxon>
        <taxon>Burkholderiales</taxon>
        <taxon>Burkholderiaceae</taxon>
        <taxon>Burkholderia</taxon>
        <taxon>Burkholderia cepacia complex</taxon>
    </lineage>
</organism>
<evidence type="ECO:0000313" key="2">
    <source>
        <dbReference type="Proteomes" id="UP000253104"/>
    </source>
</evidence>
<name>A0A2Z5N6E5_BURPY</name>
<dbReference type="EMBL" id="CP024903">
    <property type="protein sequence ID" value="AXF24434.1"/>
    <property type="molecule type" value="Genomic_DNA"/>
</dbReference>
<dbReference type="AlphaFoldDB" id="A0A2Z5N6E5"/>
<sequence length="383" mass="43534">MMKSELPYPFDIEFMRQNKAFMFFCPPDCLDEDGRPVLEGRSMLYKPGSSAYRACPYRDSRADTHKPVNVESLQALMRHQNEVIAFIRETASLLRDRKIIGETGGSVGDMYALAYVCYKSPEIYFVNQVFGRQVDVPAICSIASRFFHGLVNLFAIMALEHQGALAEVDLTPEEIYCYADEGGYLIGMKEACAASKATIVKYIALAQQALLSDGDVARFTNVFLPEERTDMVIQAAQVSMSLEFHGLIYETARCRSWRQINEGDPLRGNLMEPLSRFATTHCLVAKKLSLEERPFDHLLFKRARNLSKALLIDHASSERLIESASEYINTSVRDTEARRASRERLKSDMLQFIDSHRRFVAEHVAEDGYLTADLDVFFGRWPE</sequence>
<accession>A0A2Z5N6E5</accession>
<proteinExistence type="predicted"/>
<protein>
    <submittedName>
        <fullName evidence="1">Uncharacterized protein</fullName>
    </submittedName>
</protein>